<evidence type="ECO:0000313" key="2">
    <source>
        <dbReference type="EMBL" id="GFY70724.1"/>
    </source>
</evidence>
<accession>A0A8X6YJH7</accession>
<feature type="region of interest" description="Disordered" evidence="1">
    <location>
        <begin position="18"/>
        <end position="50"/>
    </location>
</feature>
<protein>
    <submittedName>
        <fullName evidence="2">Uncharacterized protein</fullName>
    </submittedName>
</protein>
<name>A0A8X6YJH7_9ARAC</name>
<gene>
    <name evidence="2" type="ORF">TNIN_27531</name>
</gene>
<comment type="caution">
    <text evidence="2">The sequence shown here is derived from an EMBL/GenBank/DDBJ whole genome shotgun (WGS) entry which is preliminary data.</text>
</comment>
<evidence type="ECO:0000313" key="3">
    <source>
        <dbReference type="Proteomes" id="UP000886998"/>
    </source>
</evidence>
<feature type="compositionally biased region" description="Low complexity" evidence="1">
    <location>
        <begin position="69"/>
        <end position="79"/>
    </location>
</feature>
<dbReference type="AlphaFoldDB" id="A0A8X6YJH7"/>
<reference evidence="2" key="1">
    <citation type="submission" date="2020-08" db="EMBL/GenBank/DDBJ databases">
        <title>Multicomponent nature underlies the extraordinary mechanical properties of spider dragline silk.</title>
        <authorList>
            <person name="Kono N."/>
            <person name="Nakamura H."/>
            <person name="Mori M."/>
            <person name="Yoshida Y."/>
            <person name="Ohtoshi R."/>
            <person name="Malay A.D."/>
            <person name="Moran D.A.P."/>
            <person name="Tomita M."/>
            <person name="Numata K."/>
            <person name="Arakawa K."/>
        </authorList>
    </citation>
    <scope>NUCLEOTIDE SEQUENCE</scope>
</reference>
<keyword evidence="3" id="KW-1185">Reference proteome</keyword>
<feature type="region of interest" description="Disordered" evidence="1">
    <location>
        <begin position="63"/>
        <end position="86"/>
    </location>
</feature>
<sequence>MLSKYKRNKQKCKIIPRQKMTRAKGVRDSAHGGKQPQGGRSIREEPLPQELAKLRGNDYCEERKKGEGVAEAVHSVSSEVRGRRED</sequence>
<proteinExistence type="predicted"/>
<evidence type="ECO:0000256" key="1">
    <source>
        <dbReference type="SAM" id="MobiDB-lite"/>
    </source>
</evidence>
<dbReference type="Proteomes" id="UP000886998">
    <property type="component" value="Unassembled WGS sequence"/>
</dbReference>
<organism evidence="2 3">
    <name type="scientific">Trichonephila inaurata madagascariensis</name>
    <dbReference type="NCBI Taxonomy" id="2747483"/>
    <lineage>
        <taxon>Eukaryota</taxon>
        <taxon>Metazoa</taxon>
        <taxon>Ecdysozoa</taxon>
        <taxon>Arthropoda</taxon>
        <taxon>Chelicerata</taxon>
        <taxon>Arachnida</taxon>
        <taxon>Araneae</taxon>
        <taxon>Araneomorphae</taxon>
        <taxon>Entelegynae</taxon>
        <taxon>Araneoidea</taxon>
        <taxon>Nephilidae</taxon>
        <taxon>Trichonephila</taxon>
        <taxon>Trichonephila inaurata</taxon>
    </lineage>
</organism>
<feature type="compositionally biased region" description="Basic and acidic residues" evidence="1">
    <location>
        <begin position="41"/>
        <end position="50"/>
    </location>
</feature>
<dbReference type="EMBL" id="BMAV01018396">
    <property type="protein sequence ID" value="GFY70724.1"/>
    <property type="molecule type" value="Genomic_DNA"/>
</dbReference>